<dbReference type="PATRIC" id="fig|287.2659.peg.1791"/>
<reference evidence="7" key="1">
    <citation type="submission" date="2015-08" db="EMBL/GenBank/DDBJ databases">
        <title>Pseudomonas aeruginosa strain CCBH4851 chromosome region.</title>
        <authorList>
            <person name="Silveira M.C."/>
            <person name="Carvalho-Assef A.P.D."/>
            <person name="Albano R.M."/>
        </authorList>
    </citation>
    <scope>NUCLEOTIDE SEQUENCE</scope>
    <source>
        <strain evidence="7">CCBH4851</strain>
    </source>
</reference>
<dbReference type="InterPro" id="IPR001525">
    <property type="entry name" value="C5_MeTfrase"/>
</dbReference>
<proteinExistence type="predicted"/>
<comment type="catalytic activity">
    <reaction evidence="6">
        <text>a 2'-deoxycytidine in DNA + S-adenosyl-L-methionine = a 5-methyl-2'-deoxycytidine in DNA + S-adenosyl-L-homocysteine + H(+)</text>
        <dbReference type="Rhea" id="RHEA:13681"/>
        <dbReference type="Rhea" id="RHEA-COMP:11369"/>
        <dbReference type="Rhea" id="RHEA-COMP:11370"/>
        <dbReference type="ChEBI" id="CHEBI:15378"/>
        <dbReference type="ChEBI" id="CHEBI:57856"/>
        <dbReference type="ChEBI" id="CHEBI:59789"/>
        <dbReference type="ChEBI" id="CHEBI:85452"/>
        <dbReference type="ChEBI" id="CHEBI:85454"/>
        <dbReference type="EC" id="2.1.1.37"/>
    </reaction>
</comment>
<dbReference type="PANTHER" id="PTHR10629:SF52">
    <property type="entry name" value="DNA (CYTOSINE-5)-METHYLTRANSFERASE 1"/>
    <property type="match status" value="1"/>
</dbReference>
<dbReference type="Gene3D" id="3.40.50.150">
    <property type="entry name" value="Vaccinia Virus protein VP39"/>
    <property type="match status" value="1"/>
</dbReference>
<dbReference type="PANTHER" id="PTHR10629">
    <property type="entry name" value="CYTOSINE-SPECIFIC METHYLTRANSFERASE"/>
    <property type="match status" value="1"/>
</dbReference>
<dbReference type="EMBL" id="KT454971">
    <property type="protein sequence ID" value="ALI59423.1"/>
    <property type="molecule type" value="Genomic_DNA"/>
</dbReference>
<sequence length="626" mass="68724">MTAFRRHDLAQAIYQAQLPLDLREYLNIDLFAGGGGASEAMEEATGEFVDIAVNHDDDAVSMHIVNHPQTTHYREDIRLVEPRVATRGRPVGRLHASPECTHHSQARGGQPRSKESRSLSWMMIKWAGQTRPLMLTMENVMQILQWGPLIAKRCPQTKRVVTLDMVPHPTTGKPMHRVAEPGERVPVQRQYLIPDPKRKGRTWARFLRLLRDMGYQYHYDKLVAADFGAATTRERLFFIARRDGIPLNWPEPTHAKTPGPDQLPWVPVATHIDWSIPCPSIFLDATEGKKFKVRRPLVRKTLDRLRKGVKKYVTDHADPFIVSVNHGGAGFRGQSVREPAATITGGHGFAVAQPTLAPFITEHANASNQRNMPANEPARTICSEVKGGHFAVVAPVLVSAGGPSYGGKPTSCGQPAGTVLTENHRAVGVAYLAQHNGGYNATLGRHPAEPATALTTSGSQQNVVTASLVTLRNGCTGRDLREGAPAITAGADDLALMECTLSPENEAGALRVAAFLMGYYGSDNTYDPRDPAATITTRDRLALVTVTIKGNPYVIVDIGMRMLTPLELFLIQGFPKTYKIDVGHDGRRFSNKAKVKMCGNSVSPKPYYALLKANPLFPEETMREAA</sequence>
<keyword evidence="3" id="KW-0808">Transferase</keyword>
<evidence type="ECO:0000256" key="1">
    <source>
        <dbReference type="ARBA" id="ARBA00011975"/>
    </source>
</evidence>
<dbReference type="EC" id="2.1.1.37" evidence="1"/>
<keyword evidence="5" id="KW-0680">Restriction system</keyword>
<dbReference type="GO" id="GO:0044027">
    <property type="term" value="P:negative regulation of gene expression via chromosomal CpG island methylation"/>
    <property type="evidence" value="ECO:0007669"/>
    <property type="project" value="TreeGrafter"/>
</dbReference>
<evidence type="ECO:0000256" key="4">
    <source>
        <dbReference type="ARBA" id="ARBA00022691"/>
    </source>
</evidence>
<name>A0A0P0AKG8_PSEAI</name>
<dbReference type="AlphaFoldDB" id="A0A0P0AKG8"/>
<gene>
    <name evidence="7" type="ORF">CCBH4851_00725</name>
</gene>
<dbReference type="GO" id="GO:0003677">
    <property type="term" value="F:DNA binding"/>
    <property type="evidence" value="ECO:0007669"/>
    <property type="project" value="TreeGrafter"/>
</dbReference>
<evidence type="ECO:0000256" key="6">
    <source>
        <dbReference type="ARBA" id="ARBA00047422"/>
    </source>
</evidence>
<dbReference type="SUPFAM" id="SSF53335">
    <property type="entry name" value="S-adenosyl-L-methionine-dependent methyltransferases"/>
    <property type="match status" value="1"/>
</dbReference>
<organism evidence="7">
    <name type="scientific">Pseudomonas aeruginosa</name>
    <dbReference type="NCBI Taxonomy" id="287"/>
    <lineage>
        <taxon>Bacteria</taxon>
        <taxon>Pseudomonadati</taxon>
        <taxon>Pseudomonadota</taxon>
        <taxon>Gammaproteobacteria</taxon>
        <taxon>Pseudomonadales</taxon>
        <taxon>Pseudomonadaceae</taxon>
        <taxon>Pseudomonas</taxon>
    </lineage>
</organism>
<evidence type="ECO:0000256" key="5">
    <source>
        <dbReference type="ARBA" id="ARBA00022747"/>
    </source>
</evidence>
<evidence type="ECO:0000256" key="2">
    <source>
        <dbReference type="ARBA" id="ARBA00022603"/>
    </source>
</evidence>
<dbReference type="Pfam" id="PF00145">
    <property type="entry name" value="DNA_methylase"/>
    <property type="match status" value="3"/>
</dbReference>
<accession>A0A0P0AKG8</accession>
<evidence type="ECO:0000256" key="3">
    <source>
        <dbReference type="ARBA" id="ARBA00022679"/>
    </source>
</evidence>
<evidence type="ECO:0000313" key="7">
    <source>
        <dbReference type="EMBL" id="ALI59423.1"/>
    </source>
</evidence>
<dbReference type="GO" id="GO:0009307">
    <property type="term" value="P:DNA restriction-modification system"/>
    <property type="evidence" value="ECO:0007669"/>
    <property type="project" value="UniProtKB-KW"/>
</dbReference>
<dbReference type="InterPro" id="IPR050390">
    <property type="entry name" value="C5-Methyltransferase"/>
</dbReference>
<dbReference type="InterPro" id="IPR029063">
    <property type="entry name" value="SAM-dependent_MTases_sf"/>
</dbReference>
<keyword evidence="2" id="KW-0489">Methyltransferase</keyword>
<dbReference type="RefSeq" id="WP_003130861.1">
    <property type="nucleotide sequence ID" value="NZ_CAADKH010000655.1"/>
</dbReference>
<keyword evidence="4" id="KW-0949">S-adenosyl-L-methionine</keyword>
<dbReference type="GO" id="GO:0032259">
    <property type="term" value="P:methylation"/>
    <property type="evidence" value="ECO:0007669"/>
    <property type="project" value="UniProtKB-KW"/>
</dbReference>
<dbReference type="Gene3D" id="3.90.120.10">
    <property type="entry name" value="DNA Methylase, subunit A, domain 2"/>
    <property type="match status" value="1"/>
</dbReference>
<dbReference type="GO" id="GO:0003886">
    <property type="term" value="F:DNA (cytosine-5-)-methyltransferase activity"/>
    <property type="evidence" value="ECO:0007669"/>
    <property type="project" value="UniProtKB-EC"/>
</dbReference>
<protein>
    <recommendedName>
        <fullName evidence="1">DNA (cytosine-5-)-methyltransferase</fullName>
        <ecNumber evidence="1">2.1.1.37</ecNumber>
    </recommendedName>
</protein>
<dbReference type="REBASE" id="129996">
    <property type="entry name" value="M.Pae4851ORF725P"/>
</dbReference>